<gene>
    <name evidence="2" type="ORF">NUM_63790</name>
</gene>
<dbReference type="EMBL" id="BOPO01000130">
    <property type="protein sequence ID" value="GIL31125.1"/>
    <property type="molecule type" value="Genomic_DNA"/>
</dbReference>
<dbReference type="SUPFAM" id="SSF54427">
    <property type="entry name" value="NTF2-like"/>
    <property type="match status" value="1"/>
</dbReference>
<reference evidence="3" key="1">
    <citation type="journal article" date="2021" name="Int. J. Syst. Evol. Microbiol.">
        <title>Actinocatenispora comari sp. nov., an endophytic actinomycete isolated from aerial parts of Comarum salesowianum.</title>
        <authorList>
            <person name="Oyunbileg N."/>
            <person name="Iizaka Y."/>
            <person name="Hamada M."/>
            <person name="Davaapurev B.O."/>
            <person name="Fukumoto A."/>
            <person name="Tsetseg B."/>
            <person name="Kato F."/>
            <person name="Tamura T."/>
            <person name="Batkhuu J."/>
            <person name="Anzai Y."/>
        </authorList>
    </citation>
    <scope>NUCLEOTIDE SEQUENCE [LARGE SCALE GENOMIC DNA]</scope>
    <source>
        <strain evidence="3">NUM-2625</strain>
    </source>
</reference>
<dbReference type="AlphaFoldDB" id="A0A8J4AIC8"/>
<keyword evidence="3" id="KW-1185">Reference proteome</keyword>
<dbReference type="InterPro" id="IPR027843">
    <property type="entry name" value="DUF4440"/>
</dbReference>
<evidence type="ECO:0000259" key="1">
    <source>
        <dbReference type="Pfam" id="PF14534"/>
    </source>
</evidence>
<organism evidence="2 3">
    <name type="scientific">Actinocatenispora comari</name>
    <dbReference type="NCBI Taxonomy" id="2807577"/>
    <lineage>
        <taxon>Bacteria</taxon>
        <taxon>Bacillati</taxon>
        <taxon>Actinomycetota</taxon>
        <taxon>Actinomycetes</taxon>
        <taxon>Micromonosporales</taxon>
        <taxon>Micromonosporaceae</taxon>
        <taxon>Actinocatenispora</taxon>
    </lineage>
</organism>
<proteinExistence type="predicted"/>
<comment type="caution">
    <text evidence="2">The sequence shown here is derived from an EMBL/GenBank/DDBJ whole genome shotgun (WGS) entry which is preliminary data.</text>
</comment>
<evidence type="ECO:0000313" key="2">
    <source>
        <dbReference type="EMBL" id="GIL31125.1"/>
    </source>
</evidence>
<dbReference type="Proteomes" id="UP000614996">
    <property type="component" value="Unassembled WGS sequence"/>
</dbReference>
<evidence type="ECO:0000313" key="3">
    <source>
        <dbReference type="Proteomes" id="UP000614996"/>
    </source>
</evidence>
<sequence length="131" mass="14540">MSITDITELGRRWAAAEVQGDTDTLDELAVDDFTLVGPLGFVLDRKQWLDRYRSGQFVTTELNWHDVTVRDYGDCAVVIGIQEQRAAYQGRPSDGKFRVTQILVRSDGRWRLAGLHLSPIAPPPGAPTNGS</sequence>
<dbReference type="RefSeq" id="WP_207128710.1">
    <property type="nucleotide sequence ID" value="NZ_BOPO01000130.1"/>
</dbReference>
<dbReference type="InterPro" id="IPR032710">
    <property type="entry name" value="NTF2-like_dom_sf"/>
</dbReference>
<name>A0A8J4AIC8_9ACTN</name>
<accession>A0A8J4AIC8</accession>
<protein>
    <recommendedName>
        <fullName evidence="1">DUF4440 domain-containing protein</fullName>
    </recommendedName>
</protein>
<feature type="domain" description="DUF4440" evidence="1">
    <location>
        <begin position="6"/>
        <end position="112"/>
    </location>
</feature>
<dbReference type="Pfam" id="PF14534">
    <property type="entry name" value="DUF4440"/>
    <property type="match status" value="1"/>
</dbReference>
<dbReference type="Gene3D" id="3.10.450.50">
    <property type="match status" value="1"/>
</dbReference>